<gene>
    <name evidence="1" type="ORF">Agabi119p4_11612</name>
</gene>
<evidence type="ECO:0000313" key="2">
    <source>
        <dbReference type="Proteomes" id="UP000629468"/>
    </source>
</evidence>
<reference evidence="1 2" key="1">
    <citation type="journal article" name="Sci. Rep.">
        <title>Telomere-to-telomere assembled and centromere annotated genomes of the two main subspecies of the button mushroom Agaricus bisporus reveal especially polymorphic chromosome ends.</title>
        <authorList>
            <person name="Sonnenberg A.S.M."/>
            <person name="Sedaghat-Telgerd N."/>
            <person name="Lavrijssen B."/>
            <person name="Ohm R.A."/>
            <person name="Hendrickx P.M."/>
            <person name="Scholtmeijer K."/>
            <person name="Baars J.J.P."/>
            <person name="van Peer A."/>
        </authorList>
    </citation>
    <scope>NUCLEOTIDE SEQUENCE [LARGE SCALE GENOMIC DNA]</scope>
    <source>
        <strain evidence="1 2">H119_p4</strain>
    </source>
</reference>
<organism evidence="1 2">
    <name type="scientific">Agaricus bisporus var. burnettii</name>
    <dbReference type="NCBI Taxonomy" id="192524"/>
    <lineage>
        <taxon>Eukaryota</taxon>
        <taxon>Fungi</taxon>
        <taxon>Dikarya</taxon>
        <taxon>Basidiomycota</taxon>
        <taxon>Agaricomycotina</taxon>
        <taxon>Agaricomycetes</taxon>
        <taxon>Agaricomycetidae</taxon>
        <taxon>Agaricales</taxon>
        <taxon>Agaricineae</taxon>
        <taxon>Agaricaceae</taxon>
        <taxon>Agaricus</taxon>
    </lineage>
</organism>
<dbReference type="Proteomes" id="UP000629468">
    <property type="component" value="Unassembled WGS sequence"/>
</dbReference>
<proteinExistence type="predicted"/>
<protein>
    <submittedName>
        <fullName evidence="1">Uncharacterized protein</fullName>
    </submittedName>
</protein>
<sequence length="102" mass="11402">MAVEALNPRRVGGNQRACIKVIIPHHSTSYANALSFDVELAASGEESAFKSRAKWFVTAGQKKKTRLRPRSGFIPVQEFGSNNATCETECVWHQRCQMLPRP</sequence>
<accession>A0A8H7BZG6</accession>
<dbReference type="EMBL" id="JABXXO010000016">
    <property type="protein sequence ID" value="KAF7759917.1"/>
    <property type="molecule type" value="Genomic_DNA"/>
</dbReference>
<dbReference type="AlphaFoldDB" id="A0A8H7BZG6"/>
<name>A0A8H7BZG6_AGABI</name>
<comment type="caution">
    <text evidence="1">The sequence shown here is derived from an EMBL/GenBank/DDBJ whole genome shotgun (WGS) entry which is preliminary data.</text>
</comment>
<evidence type="ECO:0000313" key="1">
    <source>
        <dbReference type="EMBL" id="KAF7759917.1"/>
    </source>
</evidence>